<keyword evidence="2" id="KW-1185">Reference proteome</keyword>
<dbReference type="Proteomes" id="UP001430953">
    <property type="component" value="Unassembled WGS sequence"/>
</dbReference>
<dbReference type="EMBL" id="JADYXP020000013">
    <property type="protein sequence ID" value="KAL0111170.1"/>
    <property type="molecule type" value="Genomic_DNA"/>
</dbReference>
<evidence type="ECO:0000313" key="2">
    <source>
        <dbReference type="Proteomes" id="UP001430953"/>
    </source>
</evidence>
<evidence type="ECO:0000313" key="1">
    <source>
        <dbReference type="EMBL" id="KAL0111170.1"/>
    </source>
</evidence>
<organism evidence="1 2">
    <name type="scientific">Cardiocondyla obscurior</name>
    <dbReference type="NCBI Taxonomy" id="286306"/>
    <lineage>
        <taxon>Eukaryota</taxon>
        <taxon>Metazoa</taxon>
        <taxon>Ecdysozoa</taxon>
        <taxon>Arthropoda</taxon>
        <taxon>Hexapoda</taxon>
        <taxon>Insecta</taxon>
        <taxon>Pterygota</taxon>
        <taxon>Neoptera</taxon>
        <taxon>Endopterygota</taxon>
        <taxon>Hymenoptera</taxon>
        <taxon>Apocrita</taxon>
        <taxon>Aculeata</taxon>
        <taxon>Formicoidea</taxon>
        <taxon>Formicidae</taxon>
        <taxon>Myrmicinae</taxon>
        <taxon>Cardiocondyla</taxon>
    </lineage>
</organism>
<gene>
    <name evidence="1" type="ORF">PUN28_012822</name>
</gene>
<reference evidence="1 2" key="1">
    <citation type="submission" date="2023-03" db="EMBL/GenBank/DDBJ databases">
        <title>High recombination rates correlate with genetic variation in Cardiocondyla obscurior ants.</title>
        <authorList>
            <person name="Errbii M."/>
        </authorList>
    </citation>
    <scope>NUCLEOTIDE SEQUENCE [LARGE SCALE GENOMIC DNA]</scope>
    <source>
        <strain evidence="1">Alpha-2009</strain>
        <tissue evidence="1">Whole body</tissue>
    </source>
</reference>
<protein>
    <submittedName>
        <fullName evidence="1">Uncharacterized protein</fullName>
    </submittedName>
</protein>
<dbReference type="AlphaFoldDB" id="A0AAW2F7G3"/>
<proteinExistence type="predicted"/>
<name>A0AAW2F7G3_9HYME</name>
<accession>A0AAW2F7G3</accession>
<sequence>MGVLMLRDKKYNMIKIASTLIYQVLKVNLHLTRKRATASGCCIFNNASSTNSSRPGRVVSEIDGPLSAILIVEQMTRMCRCNAIIVPSYGPTALQEKKSRVLLPRVKIKYNTKNIRKVNAEKYGKCTRKCGWRTRSGLGIC</sequence>
<comment type="caution">
    <text evidence="1">The sequence shown here is derived from an EMBL/GenBank/DDBJ whole genome shotgun (WGS) entry which is preliminary data.</text>
</comment>